<gene>
    <name evidence="8" type="ORF">CYJ76_00580</name>
</gene>
<keyword evidence="9" id="KW-1185">Reference proteome</keyword>
<feature type="transmembrane region" description="Helical" evidence="6">
    <location>
        <begin position="344"/>
        <end position="370"/>
    </location>
</feature>
<dbReference type="Pfam" id="PF07690">
    <property type="entry name" value="MFS_1"/>
    <property type="match status" value="1"/>
</dbReference>
<keyword evidence="4 6" id="KW-0472">Membrane</keyword>
<evidence type="ECO:0000256" key="5">
    <source>
        <dbReference type="SAM" id="MobiDB-lite"/>
    </source>
</evidence>
<evidence type="ECO:0000256" key="4">
    <source>
        <dbReference type="ARBA" id="ARBA00023136"/>
    </source>
</evidence>
<dbReference type="InterPro" id="IPR036259">
    <property type="entry name" value="MFS_trans_sf"/>
</dbReference>
<dbReference type="Gene3D" id="1.20.1250.20">
    <property type="entry name" value="MFS general substrate transporter like domains"/>
    <property type="match status" value="2"/>
</dbReference>
<dbReference type="GO" id="GO:0005886">
    <property type="term" value="C:plasma membrane"/>
    <property type="evidence" value="ECO:0007669"/>
    <property type="project" value="UniProtKB-SubCell"/>
</dbReference>
<dbReference type="SUPFAM" id="SSF103473">
    <property type="entry name" value="MFS general substrate transporter"/>
    <property type="match status" value="1"/>
</dbReference>
<organism evidence="8 9">
    <name type="scientific">Kytococcus schroeteri</name>
    <dbReference type="NCBI Taxonomy" id="138300"/>
    <lineage>
        <taxon>Bacteria</taxon>
        <taxon>Bacillati</taxon>
        <taxon>Actinomycetota</taxon>
        <taxon>Actinomycetes</taxon>
        <taxon>Micrococcales</taxon>
        <taxon>Kytococcaceae</taxon>
        <taxon>Kytococcus</taxon>
    </lineage>
</organism>
<comment type="caution">
    <text evidence="8">The sequence shown here is derived from an EMBL/GenBank/DDBJ whole genome shotgun (WGS) entry which is preliminary data.</text>
</comment>
<feature type="transmembrane region" description="Helical" evidence="6">
    <location>
        <begin position="116"/>
        <end position="137"/>
    </location>
</feature>
<comment type="subcellular location">
    <subcellularLocation>
        <location evidence="1">Cell membrane</location>
        <topology evidence="1">Multi-pass membrane protein</topology>
    </subcellularLocation>
</comment>
<feature type="transmembrane region" description="Helical" evidence="6">
    <location>
        <begin position="290"/>
        <end position="311"/>
    </location>
</feature>
<evidence type="ECO:0000256" key="2">
    <source>
        <dbReference type="ARBA" id="ARBA00022692"/>
    </source>
</evidence>
<evidence type="ECO:0000313" key="9">
    <source>
        <dbReference type="Proteomes" id="UP000234206"/>
    </source>
</evidence>
<dbReference type="GO" id="GO:0022857">
    <property type="term" value="F:transmembrane transporter activity"/>
    <property type="evidence" value="ECO:0007669"/>
    <property type="project" value="InterPro"/>
</dbReference>
<feature type="transmembrane region" description="Helical" evidence="6">
    <location>
        <begin position="57"/>
        <end position="79"/>
    </location>
</feature>
<feature type="transmembrane region" description="Helical" evidence="6">
    <location>
        <begin position="255"/>
        <end position="278"/>
    </location>
</feature>
<dbReference type="InterPro" id="IPR011701">
    <property type="entry name" value="MFS"/>
</dbReference>
<dbReference type="PROSITE" id="PS50850">
    <property type="entry name" value="MFS"/>
    <property type="match status" value="1"/>
</dbReference>
<feature type="region of interest" description="Disordered" evidence="5">
    <location>
        <begin position="224"/>
        <end position="249"/>
    </location>
</feature>
<evidence type="ECO:0000256" key="3">
    <source>
        <dbReference type="ARBA" id="ARBA00022989"/>
    </source>
</evidence>
<feature type="transmembrane region" description="Helical" evidence="6">
    <location>
        <begin position="318"/>
        <end position="338"/>
    </location>
</feature>
<dbReference type="EMBL" id="PKIZ01000001">
    <property type="protein sequence ID" value="PKZ42786.1"/>
    <property type="molecule type" value="Genomic_DNA"/>
</dbReference>
<evidence type="ECO:0000313" key="8">
    <source>
        <dbReference type="EMBL" id="PKZ42786.1"/>
    </source>
</evidence>
<evidence type="ECO:0000259" key="7">
    <source>
        <dbReference type="PROSITE" id="PS50850"/>
    </source>
</evidence>
<feature type="domain" description="Major facilitator superfamily (MFS) profile" evidence="7">
    <location>
        <begin position="25"/>
        <end position="433"/>
    </location>
</feature>
<feature type="transmembrane region" description="Helical" evidence="6">
    <location>
        <begin position="382"/>
        <end position="405"/>
    </location>
</feature>
<reference evidence="8 9" key="1">
    <citation type="submission" date="2017-12" db="EMBL/GenBank/DDBJ databases">
        <title>Phylogenetic diversity of female urinary microbiome.</title>
        <authorList>
            <person name="Thomas-White K."/>
            <person name="Wolfe A.J."/>
        </authorList>
    </citation>
    <scope>NUCLEOTIDE SEQUENCE [LARGE SCALE GENOMIC DNA]</scope>
    <source>
        <strain evidence="8 9">UMB1298</strain>
    </source>
</reference>
<dbReference type="PANTHER" id="PTHR23534">
    <property type="entry name" value="MFS PERMEASE"/>
    <property type="match status" value="1"/>
</dbReference>
<keyword evidence="3 6" id="KW-1133">Transmembrane helix</keyword>
<dbReference type="OrthoDB" id="9776171at2"/>
<accession>A0A2I1PDU1</accession>
<feature type="transmembrane region" description="Helical" evidence="6">
    <location>
        <begin position="189"/>
        <end position="207"/>
    </location>
</feature>
<keyword evidence="2 6" id="KW-0812">Transmembrane</keyword>
<sequence>MTAPTAVQGPAVSTPEQRDAIQTRTLRVVVLSQVLGGAGLAAGATVGALLAEEMLGSQGLAGIPVAIVTLGSALAAYLVGRVTQGRGRRMGLGVGFAVGGVGAAGVVLAAVLGQVWLLFLALFVYGAGTATNLQARYAGTDLATPQRRATAVSMAMVSTTVGAVAGPNLVEPLGRLAGAWGIPSLAGPFMLASVAYLAAGAVLLVMLRPDPFLLAKTLAGTDADPDPAAHEPDTRGAATAPVTASTSLPPARPTAWVGAGVMVMTQVVMVAIMTMTPVHMRAHHHDLGDVGLVISLHIAAMYLPSLVTGALIDRVGRLPMAAAAGATLLAAGVVAALAPGESMGWIVLALVLLGLGWNLGLISGTALVVDGTVPANRARTQGTIDVLIALAGAAGGAFSGMVVAASSFAGLSWLGAVLGLAVVPLLWVAARDRRATAAAS</sequence>
<proteinExistence type="predicted"/>
<dbReference type="InterPro" id="IPR020846">
    <property type="entry name" value="MFS_dom"/>
</dbReference>
<feature type="transmembrane region" description="Helical" evidence="6">
    <location>
        <begin position="411"/>
        <end position="430"/>
    </location>
</feature>
<dbReference type="AlphaFoldDB" id="A0A2I1PDU1"/>
<evidence type="ECO:0000256" key="6">
    <source>
        <dbReference type="SAM" id="Phobius"/>
    </source>
</evidence>
<protein>
    <submittedName>
        <fullName evidence="8">MFS transporter</fullName>
    </submittedName>
</protein>
<evidence type="ECO:0000256" key="1">
    <source>
        <dbReference type="ARBA" id="ARBA00004651"/>
    </source>
</evidence>
<feature type="transmembrane region" description="Helical" evidence="6">
    <location>
        <begin position="149"/>
        <end position="169"/>
    </location>
</feature>
<feature type="transmembrane region" description="Helical" evidence="6">
    <location>
        <begin position="91"/>
        <end position="110"/>
    </location>
</feature>
<feature type="transmembrane region" description="Helical" evidence="6">
    <location>
        <begin position="28"/>
        <end position="51"/>
    </location>
</feature>
<dbReference type="Proteomes" id="UP000234206">
    <property type="component" value="Unassembled WGS sequence"/>
</dbReference>
<name>A0A2I1PDU1_9MICO</name>
<dbReference type="PANTHER" id="PTHR23534:SF1">
    <property type="entry name" value="MAJOR FACILITATOR SUPERFAMILY PROTEIN"/>
    <property type="match status" value="1"/>
</dbReference>